<gene>
    <name evidence="2" type="ORF">CP981_13940</name>
</gene>
<evidence type="ECO:0000313" key="2">
    <source>
        <dbReference type="EMBL" id="QEV52614.1"/>
    </source>
</evidence>
<evidence type="ECO:0000313" key="3">
    <source>
        <dbReference type="Proteomes" id="UP000325458"/>
    </source>
</evidence>
<proteinExistence type="predicted"/>
<reference evidence="2 3" key="1">
    <citation type="submission" date="2017-09" db="EMBL/GenBank/DDBJ databases">
        <authorList>
            <person name="Lee N."/>
            <person name="Cho B.-K."/>
        </authorList>
    </citation>
    <scope>NUCLEOTIDE SEQUENCE [LARGE SCALE GENOMIC DNA]</scope>
    <source>
        <strain evidence="2 3">ATCC 23948</strain>
    </source>
</reference>
<dbReference type="EMBL" id="CP023691">
    <property type="protein sequence ID" value="QEV52614.1"/>
    <property type="molecule type" value="Genomic_DNA"/>
</dbReference>
<dbReference type="Proteomes" id="UP000325458">
    <property type="component" value="Chromosome"/>
</dbReference>
<name>A0AAE6NGJ6_STRPT</name>
<dbReference type="KEGG" id="spla:CP981_13940"/>
<evidence type="ECO:0000256" key="1">
    <source>
        <dbReference type="SAM" id="MobiDB-lite"/>
    </source>
</evidence>
<protein>
    <submittedName>
        <fullName evidence="2">Uncharacterized protein</fullName>
    </submittedName>
</protein>
<sequence>MARGLGRGGGGRGEGEPPEAPAANAPPPPPRPRPLGPAPPGPAPAPARSEATRFRAPPIGCSGVNTIAWWRLFWVTGVACRWAVHPPRVSVVGPPTSPLR</sequence>
<accession>A0AAE6NGJ6</accession>
<feature type="region of interest" description="Disordered" evidence="1">
    <location>
        <begin position="1"/>
        <end position="58"/>
    </location>
</feature>
<feature type="compositionally biased region" description="Pro residues" evidence="1">
    <location>
        <begin position="18"/>
        <end position="45"/>
    </location>
</feature>
<feature type="compositionally biased region" description="Gly residues" evidence="1">
    <location>
        <begin position="1"/>
        <end position="12"/>
    </location>
</feature>
<dbReference type="AlphaFoldDB" id="A0AAE6NGJ6"/>
<organism evidence="2 3">
    <name type="scientific">Streptomyces platensis</name>
    <dbReference type="NCBI Taxonomy" id="58346"/>
    <lineage>
        <taxon>Bacteria</taxon>
        <taxon>Bacillati</taxon>
        <taxon>Actinomycetota</taxon>
        <taxon>Actinomycetes</taxon>
        <taxon>Kitasatosporales</taxon>
        <taxon>Streptomycetaceae</taxon>
        <taxon>Streptomyces</taxon>
    </lineage>
</organism>